<dbReference type="STRING" id="1432141.A0A015IMU8"/>
<feature type="compositionally biased region" description="Polar residues" evidence="1">
    <location>
        <begin position="42"/>
        <end position="51"/>
    </location>
</feature>
<comment type="caution">
    <text evidence="2">The sequence shown here is derived from an EMBL/GenBank/DDBJ whole genome shotgun (WGS) entry which is preliminary data.</text>
</comment>
<name>A0A015IMU8_RHIIW</name>
<feature type="region of interest" description="Disordered" evidence="1">
    <location>
        <begin position="67"/>
        <end position="125"/>
    </location>
</feature>
<proteinExistence type="predicted"/>
<organism evidence="2 3">
    <name type="scientific">Rhizophagus irregularis (strain DAOM 197198w)</name>
    <name type="common">Glomus intraradices</name>
    <dbReference type="NCBI Taxonomy" id="1432141"/>
    <lineage>
        <taxon>Eukaryota</taxon>
        <taxon>Fungi</taxon>
        <taxon>Fungi incertae sedis</taxon>
        <taxon>Mucoromycota</taxon>
        <taxon>Glomeromycotina</taxon>
        <taxon>Glomeromycetes</taxon>
        <taxon>Glomerales</taxon>
        <taxon>Glomeraceae</taxon>
        <taxon>Rhizophagus</taxon>
    </lineage>
</organism>
<dbReference type="HOGENOM" id="CLU_014310_1_0_1"/>
<feature type="compositionally biased region" description="Acidic residues" evidence="1">
    <location>
        <begin position="74"/>
        <end position="125"/>
    </location>
</feature>
<dbReference type="EMBL" id="JEMT01026727">
    <property type="protein sequence ID" value="EXX58532.1"/>
    <property type="molecule type" value="Genomic_DNA"/>
</dbReference>
<evidence type="ECO:0000313" key="2">
    <source>
        <dbReference type="EMBL" id="EXX58532.1"/>
    </source>
</evidence>
<gene>
    <name evidence="2" type="ORF">RirG_197070</name>
</gene>
<evidence type="ECO:0008006" key="4">
    <source>
        <dbReference type="Google" id="ProtNLM"/>
    </source>
</evidence>
<protein>
    <recommendedName>
        <fullName evidence="4">BAH domain-containing protein</fullName>
    </recommendedName>
</protein>
<dbReference type="AlphaFoldDB" id="A0A015IMU8"/>
<sequence length="1033" mass="120795">MFRNRYISFNKQRNYIRQCYVFNASSQFSTKERYTEVDGDDNMSTTSNNGFIQMDIYNDEKINEKLSKKNSEVTSEENSETTSDDEDEVTSEDLETASDDEDETTSEEDPDENEVTNEEDFDDEINVDKSFSTEQMPRNFGDFAPYFSNITEFLLATRAYDELVDIIRHPQFRSEDVIPNSRRFRKYRQRLPLLPIKSRRVHISDKKTPSTSKKIGRAYSLSISDIICQILNNPSLFNKMYFGPGQEVANNKELWHGNIWKESSRFGQSSIIIANVTYHSGDFVIYKESNERRFGRVLAIIQQDNRLKIKIQRILRYEELPKNLQSNSRKERSREGEVWFFDREMDNAIAIVELQAIVKLVLISILYDNVSNGHSIKIREILYKYNDHWKLRDVKYSYQHPSEFALLEEPVTNRPVYKLFIDLYYDDFGTFRNVYHSLGGVYIQVGNMPFYERRYLKNHFVLGFVPFGGSFDEFIKPFIAEMKVLEKGKIMNIQGKECLVIASLGDITSDLVQGNDLAGVKRHGANRGCRTCNATKDSLTSDVDLQLISRYHQQSDKQFEEICAASTLSECKNLATEYGLHLQPPILSQLQWERHLQSPQDAYHATAGKVLRFLKITIDALLPEGKSKFIITWKNFEYPRTWHKLPNPISHIDSFMMSDCLRLAMVIPFILNRFLKPQHFKQSEIEKFQMRMDVSRSNLAIKLWVKCWILVSKTMAMVFKSSFTEEDYAELRKCLDNERKLLSQAFKDFENLPNLHVNFHLMQHAKSYATLLNTSVETKEMMHRILKSAVPRTNLKNVSLDLLKHYTTLFAVRHLLDGGIDMRFSTSNHGFMNLPHHLQRMMSDWFIIKGEVNIEDDADEVYLKKRIVRRHVDASLLLNFQAELALAYEDLEDYSMNQNSSPVFFEYARFYIKENDDIVQCRLHVGDIVTINTEEFGGSFAVIRAIFYHQKNNFRFTFIIIDWFEDMNRTKLGCPVYRLQTANNWRRIFSISLVNAVNTVHFVHDCKDGECAGGNHDFRNNLYMRNLYLFNAV</sequence>
<accession>A0A015IMU8</accession>
<feature type="region of interest" description="Disordered" evidence="1">
    <location>
        <begin position="32"/>
        <end position="51"/>
    </location>
</feature>
<dbReference type="Proteomes" id="UP000022910">
    <property type="component" value="Unassembled WGS sequence"/>
</dbReference>
<reference evidence="2 3" key="1">
    <citation type="submission" date="2014-02" db="EMBL/GenBank/DDBJ databases">
        <title>Single nucleus genome sequencing reveals high similarity among nuclei of an endomycorrhizal fungus.</title>
        <authorList>
            <person name="Lin K."/>
            <person name="Geurts R."/>
            <person name="Zhang Z."/>
            <person name="Limpens E."/>
            <person name="Saunders D.G."/>
            <person name="Mu D."/>
            <person name="Pang E."/>
            <person name="Cao H."/>
            <person name="Cha H."/>
            <person name="Lin T."/>
            <person name="Zhou Q."/>
            <person name="Shang Y."/>
            <person name="Li Y."/>
            <person name="Ivanov S."/>
            <person name="Sharma T."/>
            <person name="Velzen R.V."/>
            <person name="Ruijter N.D."/>
            <person name="Aanen D.K."/>
            <person name="Win J."/>
            <person name="Kamoun S."/>
            <person name="Bisseling T."/>
            <person name="Huang S."/>
        </authorList>
    </citation>
    <scope>NUCLEOTIDE SEQUENCE [LARGE SCALE GENOMIC DNA]</scope>
    <source>
        <strain evidence="3">DAOM197198w</strain>
    </source>
</reference>
<evidence type="ECO:0000256" key="1">
    <source>
        <dbReference type="SAM" id="MobiDB-lite"/>
    </source>
</evidence>
<dbReference type="OrthoDB" id="2424712at2759"/>
<evidence type="ECO:0000313" key="3">
    <source>
        <dbReference type="Proteomes" id="UP000022910"/>
    </source>
</evidence>
<keyword evidence="3" id="KW-1185">Reference proteome</keyword>